<dbReference type="PROSITE" id="PS51084">
    <property type="entry name" value="HIT_2"/>
    <property type="match status" value="1"/>
</dbReference>
<dbReference type="InterPro" id="IPR039384">
    <property type="entry name" value="HINT"/>
</dbReference>
<name>A0ABN3VIP2_9PSEU</name>
<comment type="caution">
    <text evidence="3">The sequence shown here is derived from an EMBL/GenBank/DDBJ whole genome shotgun (WGS) entry which is preliminary data.</text>
</comment>
<proteinExistence type="predicted"/>
<dbReference type="Pfam" id="PF01230">
    <property type="entry name" value="HIT"/>
    <property type="match status" value="1"/>
</dbReference>
<evidence type="ECO:0000256" key="1">
    <source>
        <dbReference type="PROSITE-ProRule" id="PRU00464"/>
    </source>
</evidence>
<dbReference type="Gene3D" id="3.30.428.10">
    <property type="entry name" value="HIT-like"/>
    <property type="match status" value="1"/>
</dbReference>
<evidence type="ECO:0000259" key="2">
    <source>
        <dbReference type="PROSITE" id="PS51084"/>
    </source>
</evidence>
<evidence type="ECO:0000313" key="3">
    <source>
        <dbReference type="EMBL" id="GAA2804783.1"/>
    </source>
</evidence>
<protein>
    <submittedName>
        <fullName evidence="3">HIT family protein</fullName>
    </submittedName>
</protein>
<dbReference type="SUPFAM" id="SSF54197">
    <property type="entry name" value="HIT-like"/>
    <property type="match status" value="1"/>
</dbReference>
<feature type="domain" description="HIT" evidence="2">
    <location>
        <begin position="6"/>
        <end position="113"/>
    </location>
</feature>
<dbReference type="Proteomes" id="UP001500979">
    <property type="component" value="Unassembled WGS sequence"/>
</dbReference>
<accession>A0ABN3VIP2</accession>
<keyword evidence="4" id="KW-1185">Reference proteome</keyword>
<dbReference type="PANTHER" id="PTHR46648">
    <property type="entry name" value="HIT FAMILY PROTEIN 1"/>
    <property type="match status" value="1"/>
</dbReference>
<dbReference type="PRINTS" id="PR00332">
    <property type="entry name" value="HISTRIAD"/>
</dbReference>
<dbReference type="CDD" id="cd01277">
    <property type="entry name" value="HINT_subgroup"/>
    <property type="match status" value="1"/>
</dbReference>
<feature type="short sequence motif" description="Histidine triad motif" evidence="1">
    <location>
        <begin position="98"/>
        <end position="102"/>
    </location>
</feature>
<dbReference type="InterPro" id="IPR011146">
    <property type="entry name" value="HIT-like"/>
</dbReference>
<sequence>MSDQCLFCGIVAGDLPSVRVAEDDSTYAFMDISPASDGHLLVVPKRHSKDLLEIEAEDLAAVSVAAQRIAKAAVGVLGADGVNLLNCCGADAWQTVFHFHLHVIPRYADKAKERLVLPWTPGVPGDTDAIADWGKRLSAALD</sequence>
<evidence type="ECO:0000313" key="4">
    <source>
        <dbReference type="Proteomes" id="UP001500979"/>
    </source>
</evidence>
<dbReference type="InterPro" id="IPR036265">
    <property type="entry name" value="HIT-like_sf"/>
</dbReference>
<dbReference type="InterPro" id="IPR001310">
    <property type="entry name" value="Histidine_triad_HIT"/>
</dbReference>
<gene>
    <name evidence="3" type="ORF">GCM10010470_44970</name>
</gene>
<organism evidence="3 4">
    <name type="scientific">Saccharopolyspora taberi</name>
    <dbReference type="NCBI Taxonomy" id="60895"/>
    <lineage>
        <taxon>Bacteria</taxon>
        <taxon>Bacillati</taxon>
        <taxon>Actinomycetota</taxon>
        <taxon>Actinomycetes</taxon>
        <taxon>Pseudonocardiales</taxon>
        <taxon>Pseudonocardiaceae</taxon>
        <taxon>Saccharopolyspora</taxon>
    </lineage>
</organism>
<dbReference type="RefSeq" id="WP_344682782.1">
    <property type="nucleotide sequence ID" value="NZ_BAAAUX010000019.1"/>
</dbReference>
<dbReference type="EMBL" id="BAAAUX010000019">
    <property type="protein sequence ID" value="GAA2804783.1"/>
    <property type="molecule type" value="Genomic_DNA"/>
</dbReference>
<dbReference type="PANTHER" id="PTHR46648:SF1">
    <property type="entry name" value="ADENOSINE 5'-MONOPHOSPHORAMIDASE HNT1"/>
    <property type="match status" value="1"/>
</dbReference>
<reference evidence="3 4" key="1">
    <citation type="journal article" date="2019" name="Int. J. Syst. Evol. Microbiol.">
        <title>The Global Catalogue of Microorganisms (GCM) 10K type strain sequencing project: providing services to taxonomists for standard genome sequencing and annotation.</title>
        <authorList>
            <consortium name="The Broad Institute Genomics Platform"/>
            <consortium name="The Broad Institute Genome Sequencing Center for Infectious Disease"/>
            <person name="Wu L."/>
            <person name="Ma J."/>
        </authorList>
    </citation>
    <scope>NUCLEOTIDE SEQUENCE [LARGE SCALE GENOMIC DNA]</scope>
    <source>
        <strain evidence="3 4">JCM 9383</strain>
    </source>
</reference>